<evidence type="ECO:0000313" key="2">
    <source>
        <dbReference type="EMBL" id="OHV14942.1"/>
    </source>
</evidence>
<comment type="caution">
    <text evidence="2">The sequence shown here is derived from an EMBL/GenBank/DDBJ whole genome shotgun (WGS) entry which is preliminary data.</text>
</comment>
<dbReference type="AlphaFoldDB" id="A0A1S1P2Y0"/>
<feature type="region of interest" description="Disordered" evidence="1">
    <location>
        <begin position="88"/>
        <end position="110"/>
    </location>
</feature>
<sequence>MLSPADLAATDWDKFSARLLALSARRALASRQGERMLQQQFAPVGEDEHRIDPHDFPAVEEDLGEMDRESALLAQTAHALALVRRLARDEQGGRPAPVAAEAEPRSPSARHFLTRAFAALTGAPSRKGGAA</sequence>
<evidence type="ECO:0000313" key="3">
    <source>
        <dbReference type="Proteomes" id="UP000180215"/>
    </source>
</evidence>
<protein>
    <submittedName>
        <fullName evidence="2">Uncharacterized protein</fullName>
    </submittedName>
</protein>
<name>A0A1S1P2Y0_METEX</name>
<reference evidence="2 3" key="1">
    <citation type="submission" date="2016-10" db="EMBL/GenBank/DDBJ databases">
        <title>Draft genome sequence of Methylobacterium extorquens CP3, a seed endophyte of Crotalaria pumila with plant growth-promoting and metal tolerance properties.</title>
        <authorList>
            <person name="Sanchez-Lopez A.S."/>
            <person name="Van Hamme J.D."/>
            <person name="Thijs S."/>
            <person name="Mcammond B.M."/>
            <person name="Stevens V."/>
            <person name="Gonzalez-Chavez M.D.C."/>
            <person name="Vangronsveld J."/>
        </authorList>
    </citation>
    <scope>NUCLEOTIDE SEQUENCE [LARGE SCALE GENOMIC DNA]</scope>
    <source>
        <strain evidence="2 3">CP3</strain>
    </source>
</reference>
<organism evidence="2 3">
    <name type="scientific">Methylorubrum extorquens</name>
    <name type="common">Methylobacterium dichloromethanicum</name>
    <name type="synonym">Methylobacterium extorquens</name>
    <dbReference type="NCBI Taxonomy" id="408"/>
    <lineage>
        <taxon>Bacteria</taxon>
        <taxon>Pseudomonadati</taxon>
        <taxon>Pseudomonadota</taxon>
        <taxon>Alphaproteobacteria</taxon>
        <taxon>Hyphomicrobiales</taxon>
        <taxon>Methylobacteriaceae</taxon>
        <taxon>Methylorubrum</taxon>
    </lineage>
</organism>
<accession>A0A1S1P2Y0</accession>
<feature type="compositionally biased region" description="Low complexity" evidence="1">
    <location>
        <begin position="94"/>
        <end position="110"/>
    </location>
</feature>
<gene>
    <name evidence="2" type="ORF">BK022_22660</name>
</gene>
<evidence type="ECO:0000256" key="1">
    <source>
        <dbReference type="SAM" id="MobiDB-lite"/>
    </source>
</evidence>
<dbReference type="Proteomes" id="UP000180215">
    <property type="component" value="Unassembled WGS sequence"/>
</dbReference>
<proteinExistence type="predicted"/>
<dbReference type="EMBL" id="MNAO01000386">
    <property type="protein sequence ID" value="OHV14942.1"/>
    <property type="molecule type" value="Genomic_DNA"/>
</dbReference>